<name>G2Q660_THET4</name>
<dbReference type="InterPro" id="IPR011009">
    <property type="entry name" value="Kinase-like_dom_sf"/>
</dbReference>
<feature type="compositionally biased region" description="Polar residues" evidence="1">
    <location>
        <begin position="433"/>
        <end position="444"/>
    </location>
</feature>
<feature type="compositionally biased region" description="Basic and acidic residues" evidence="1">
    <location>
        <begin position="15"/>
        <end position="54"/>
    </location>
</feature>
<dbReference type="InterPro" id="IPR052396">
    <property type="entry name" value="Meiotic_Drive_Suppr_Kinase"/>
</dbReference>
<dbReference type="PANTHER" id="PTHR37171">
    <property type="entry name" value="SERINE/THREONINE-PROTEIN KINASE YRZF-RELATED"/>
    <property type="match status" value="1"/>
</dbReference>
<sequence>MNDEIAKLRLALEEERRRREEEQRRREEEQRRREKAESLLSEEQRRREEAEEAAKASQPLQLPDYIEACHKLSLNIKVVTDPALTTQGDTTDPVGRVYPRRILRWDDFPAKQEEIWDKLFDSSFASRRVFPSQHQLDYVQSVIQPISCEYGLRHYERGTVENAVQKLVEAVYEDPLLRDRLGLRGTVIFESHTNLATIENSVSERSESTPRSGESARTSSAPARKRARLSKGKRGQADQFCIYRTSDGAHIPALAIEYKAPHKLSTEELVTGLVSEIQPERDVINKDGSDFVFAAKTLTAAVITQLFSYMVRKGIRYGYVCTGQAFVFLNIPDDPTVVYHYLCVPNQDVLDDDENRLHRTAVAQVFAFIIQALHTAPPSLSWYDAAKKLDTWAMEYDDILSKIPLTVRKEKVRASPYKPQRWRGFTRSPIRTRSYCRQSNTEMISRNDDDEEGAPPSPSAHRQTRSQKKAATSGTGSGTNRARDDKKEAGQHDKTEAGQHDRKEASQGGETRQRIQDAQYCTHQCLRGVISGEFKDHACPNAAKHGPKHISKDDFLRLLRDQLAKDRGPEPDCIPLSLSGAVGLLFKIRLSAYGYTLVAKGVETENLWRLRHEKTIYDRVSHIQGEHVPVCVGLIDLVLPYYFDGYEFEHFLLLSWAGQPLSKYVDKITKSSAIHLTTKAYTELHRLHVLHCDAEPRNLLYDASNDRVMVVDFERATLHQPLGSISPNTQRRKRKRGSIAQKQGNGEFEKELEKELQYVVKNVSIRFGDNQPSGRRPPAS</sequence>
<evidence type="ECO:0000313" key="2">
    <source>
        <dbReference type="EMBL" id="AEO55539.1"/>
    </source>
</evidence>
<feature type="region of interest" description="Disordered" evidence="1">
    <location>
        <begin position="200"/>
        <end position="232"/>
    </location>
</feature>
<dbReference type="eggNOG" id="ENOG502SHD6">
    <property type="taxonomic scope" value="Eukaryota"/>
</dbReference>
<feature type="region of interest" description="Disordered" evidence="1">
    <location>
        <begin position="722"/>
        <end position="749"/>
    </location>
</feature>
<dbReference type="KEGG" id="mtm:MYCTH_2299494"/>
<gene>
    <name evidence="2" type="ORF">MYCTH_2299494</name>
</gene>
<dbReference type="RefSeq" id="XP_003660784.1">
    <property type="nucleotide sequence ID" value="XM_003660736.1"/>
</dbReference>
<feature type="compositionally biased region" description="Basic and acidic residues" evidence="1">
    <location>
        <begin position="481"/>
        <end position="513"/>
    </location>
</feature>
<dbReference type="InParanoid" id="G2Q660"/>
<feature type="compositionally biased region" description="Basic residues" evidence="1">
    <location>
        <begin position="223"/>
        <end position="232"/>
    </location>
</feature>
<organism evidence="2 3">
    <name type="scientific">Thermothelomyces thermophilus (strain ATCC 42464 / BCRC 31852 / DSM 1799)</name>
    <name type="common">Sporotrichum thermophile</name>
    <dbReference type="NCBI Taxonomy" id="573729"/>
    <lineage>
        <taxon>Eukaryota</taxon>
        <taxon>Fungi</taxon>
        <taxon>Dikarya</taxon>
        <taxon>Ascomycota</taxon>
        <taxon>Pezizomycotina</taxon>
        <taxon>Sordariomycetes</taxon>
        <taxon>Sordariomycetidae</taxon>
        <taxon>Sordariales</taxon>
        <taxon>Chaetomiaceae</taxon>
        <taxon>Thermothelomyces</taxon>
    </lineage>
</organism>
<evidence type="ECO:0000256" key="1">
    <source>
        <dbReference type="SAM" id="MobiDB-lite"/>
    </source>
</evidence>
<dbReference type="HOGENOM" id="CLU_010672_3_0_1"/>
<feature type="region of interest" description="Disordered" evidence="1">
    <location>
        <begin position="15"/>
        <end position="58"/>
    </location>
</feature>
<evidence type="ECO:0008006" key="4">
    <source>
        <dbReference type="Google" id="ProtNLM"/>
    </source>
</evidence>
<evidence type="ECO:0000313" key="3">
    <source>
        <dbReference type="Proteomes" id="UP000007322"/>
    </source>
</evidence>
<protein>
    <recommendedName>
        <fullName evidence="4">Protein kinase domain-containing protein</fullName>
    </recommendedName>
</protein>
<dbReference type="EMBL" id="CP003002">
    <property type="protein sequence ID" value="AEO55539.1"/>
    <property type="molecule type" value="Genomic_DNA"/>
</dbReference>
<dbReference type="Gene3D" id="1.10.510.10">
    <property type="entry name" value="Transferase(Phosphotransferase) domain 1"/>
    <property type="match status" value="1"/>
</dbReference>
<proteinExistence type="predicted"/>
<dbReference type="PANTHER" id="PTHR37171:SF1">
    <property type="entry name" value="SERINE_THREONINE-PROTEIN KINASE YRZF-RELATED"/>
    <property type="match status" value="1"/>
</dbReference>
<dbReference type="Proteomes" id="UP000007322">
    <property type="component" value="Chromosome 1"/>
</dbReference>
<dbReference type="OMA" id="LMIVDFE"/>
<feature type="region of interest" description="Disordered" evidence="1">
    <location>
        <begin position="433"/>
        <end position="513"/>
    </location>
</feature>
<accession>G2Q660</accession>
<feature type="compositionally biased region" description="Polar residues" evidence="1">
    <location>
        <begin position="209"/>
        <end position="221"/>
    </location>
</feature>
<dbReference type="GeneID" id="11508483"/>
<dbReference type="SUPFAM" id="SSF56112">
    <property type="entry name" value="Protein kinase-like (PK-like)"/>
    <property type="match status" value="1"/>
</dbReference>
<dbReference type="VEuPathDB" id="FungiDB:MYCTH_2299494"/>
<feature type="compositionally biased region" description="Polar residues" evidence="1">
    <location>
        <begin position="469"/>
        <end position="480"/>
    </location>
</feature>
<dbReference type="AlphaFoldDB" id="G2Q660"/>
<reference evidence="2 3" key="1">
    <citation type="journal article" date="2011" name="Nat. Biotechnol.">
        <title>Comparative genomic analysis of the thermophilic biomass-degrading fungi Myceliophthora thermophila and Thielavia terrestris.</title>
        <authorList>
            <person name="Berka R.M."/>
            <person name="Grigoriev I.V."/>
            <person name="Otillar R."/>
            <person name="Salamov A."/>
            <person name="Grimwood J."/>
            <person name="Reid I."/>
            <person name="Ishmael N."/>
            <person name="John T."/>
            <person name="Darmond C."/>
            <person name="Moisan M.-C."/>
            <person name="Henrissat B."/>
            <person name="Coutinho P.M."/>
            <person name="Lombard V."/>
            <person name="Natvig D.O."/>
            <person name="Lindquist E."/>
            <person name="Schmutz J."/>
            <person name="Lucas S."/>
            <person name="Harris P."/>
            <person name="Powlowski J."/>
            <person name="Bellemare A."/>
            <person name="Taylor D."/>
            <person name="Butler G."/>
            <person name="de Vries R.P."/>
            <person name="Allijn I.E."/>
            <person name="van den Brink J."/>
            <person name="Ushinsky S."/>
            <person name="Storms R."/>
            <person name="Powell A.J."/>
            <person name="Paulsen I.T."/>
            <person name="Elbourne L.D.H."/>
            <person name="Baker S.E."/>
            <person name="Magnuson J."/>
            <person name="LaBoissiere S."/>
            <person name="Clutterbuck A.J."/>
            <person name="Martinez D."/>
            <person name="Wogulis M."/>
            <person name="de Leon A.L."/>
            <person name="Rey M.W."/>
            <person name="Tsang A."/>
        </authorList>
    </citation>
    <scope>NUCLEOTIDE SEQUENCE [LARGE SCALE GENOMIC DNA]</scope>
    <source>
        <strain evidence="3">ATCC 42464 / BCRC 31852 / DSM 1799</strain>
    </source>
</reference>
<keyword evidence="3" id="KW-1185">Reference proteome</keyword>
<dbReference type="OrthoDB" id="4587004at2759"/>